<keyword evidence="1" id="KW-1133">Transmembrane helix</keyword>
<dbReference type="EMBL" id="JAGDFL010000270">
    <property type="protein sequence ID" value="KAG7394492.1"/>
    <property type="molecule type" value="Genomic_DNA"/>
</dbReference>
<organism evidence="2 3">
    <name type="scientific">Phytophthora boehmeriae</name>
    <dbReference type="NCBI Taxonomy" id="109152"/>
    <lineage>
        <taxon>Eukaryota</taxon>
        <taxon>Sar</taxon>
        <taxon>Stramenopiles</taxon>
        <taxon>Oomycota</taxon>
        <taxon>Peronosporomycetes</taxon>
        <taxon>Peronosporales</taxon>
        <taxon>Peronosporaceae</taxon>
        <taxon>Phytophthora</taxon>
    </lineage>
</organism>
<comment type="caution">
    <text evidence="2">The sequence shown here is derived from an EMBL/GenBank/DDBJ whole genome shotgun (WGS) entry which is preliminary data.</text>
</comment>
<protein>
    <submittedName>
        <fullName evidence="2">Uncharacterized protein</fullName>
    </submittedName>
</protein>
<keyword evidence="1" id="KW-0812">Transmembrane</keyword>
<sequence length="119" mass="12210">MARGVIIIGDWGAHVWEIIGIVIGSIVVLCCLAACIANACGWKTEEEKAAEAEAAQTELEAAQAAELGSVVGVVPLATGSSASGGATPYTVYYMVVRNSPDTVSPQGCETRSPTAQTQL</sequence>
<name>A0A8T1WKA4_9STRA</name>
<accession>A0A8T1WKA4</accession>
<gene>
    <name evidence="2" type="ORF">PHYBOEH_005153</name>
</gene>
<keyword evidence="1" id="KW-0472">Membrane</keyword>
<keyword evidence="3" id="KW-1185">Reference proteome</keyword>
<dbReference type="Proteomes" id="UP000693981">
    <property type="component" value="Unassembled WGS sequence"/>
</dbReference>
<proteinExistence type="predicted"/>
<feature type="transmembrane region" description="Helical" evidence="1">
    <location>
        <begin position="18"/>
        <end position="40"/>
    </location>
</feature>
<evidence type="ECO:0000313" key="3">
    <source>
        <dbReference type="Proteomes" id="UP000693981"/>
    </source>
</evidence>
<reference evidence="2" key="1">
    <citation type="submission" date="2021-02" db="EMBL/GenBank/DDBJ databases">
        <authorList>
            <person name="Palmer J.M."/>
        </authorList>
    </citation>
    <scope>NUCLEOTIDE SEQUENCE</scope>
    <source>
        <strain evidence="2">SCRP23</strain>
    </source>
</reference>
<evidence type="ECO:0000256" key="1">
    <source>
        <dbReference type="SAM" id="Phobius"/>
    </source>
</evidence>
<dbReference type="AlphaFoldDB" id="A0A8T1WKA4"/>
<evidence type="ECO:0000313" key="2">
    <source>
        <dbReference type="EMBL" id="KAG7394492.1"/>
    </source>
</evidence>